<dbReference type="EMBL" id="MCGO01000008">
    <property type="protein sequence ID" value="ORY49908.1"/>
    <property type="molecule type" value="Genomic_DNA"/>
</dbReference>
<accession>A0A1Y2CS93</accession>
<reference evidence="1 2" key="1">
    <citation type="submission" date="2016-07" db="EMBL/GenBank/DDBJ databases">
        <title>Pervasive Adenine N6-methylation of Active Genes in Fungi.</title>
        <authorList>
            <consortium name="DOE Joint Genome Institute"/>
            <person name="Mondo S.J."/>
            <person name="Dannebaum R.O."/>
            <person name="Kuo R.C."/>
            <person name="Labutti K."/>
            <person name="Haridas S."/>
            <person name="Kuo A."/>
            <person name="Salamov A."/>
            <person name="Ahrendt S.R."/>
            <person name="Lipzen A."/>
            <person name="Sullivan W."/>
            <person name="Andreopoulos W.B."/>
            <person name="Clum A."/>
            <person name="Lindquist E."/>
            <person name="Daum C."/>
            <person name="Ramamoorthy G.K."/>
            <person name="Gryganskyi A."/>
            <person name="Culley D."/>
            <person name="Magnuson J.K."/>
            <person name="James T.Y."/>
            <person name="O'Malley M.A."/>
            <person name="Stajich J.E."/>
            <person name="Spatafora J.W."/>
            <person name="Visel A."/>
            <person name="Grigoriev I.V."/>
        </authorList>
    </citation>
    <scope>NUCLEOTIDE SEQUENCE [LARGE SCALE GENOMIC DNA]</scope>
    <source>
        <strain evidence="1 2">JEL800</strain>
    </source>
</reference>
<protein>
    <submittedName>
        <fullName evidence="1">Uncharacterized protein</fullName>
    </submittedName>
</protein>
<name>A0A1Y2CS93_9FUNG</name>
<comment type="caution">
    <text evidence="1">The sequence shown here is derived from an EMBL/GenBank/DDBJ whole genome shotgun (WGS) entry which is preliminary data.</text>
</comment>
<evidence type="ECO:0000313" key="2">
    <source>
        <dbReference type="Proteomes" id="UP000193642"/>
    </source>
</evidence>
<dbReference type="Proteomes" id="UP000193642">
    <property type="component" value="Unassembled WGS sequence"/>
</dbReference>
<organism evidence="1 2">
    <name type="scientific">Rhizoclosmatium globosum</name>
    <dbReference type="NCBI Taxonomy" id="329046"/>
    <lineage>
        <taxon>Eukaryota</taxon>
        <taxon>Fungi</taxon>
        <taxon>Fungi incertae sedis</taxon>
        <taxon>Chytridiomycota</taxon>
        <taxon>Chytridiomycota incertae sedis</taxon>
        <taxon>Chytridiomycetes</taxon>
        <taxon>Chytridiales</taxon>
        <taxon>Chytriomycetaceae</taxon>
        <taxon>Rhizoclosmatium</taxon>
    </lineage>
</organism>
<dbReference type="AlphaFoldDB" id="A0A1Y2CS93"/>
<sequence>MIIGGEQTPRRLPLPMKKLQFQSDGPLWAQVIKKANELLKPESLPDSQENQMHYFKVNEEWELMKKAAESLYELSVTNVDKSLHRNLQILHHWCQAHGVTSTEKAFKATWSHEKILRLAIIGEMRKFVENQLCNIQPKENLTLALLDGRINFYKYIHNLDIKKGAAGDNELQCLLGIERELNNIREICQSIRDSLRCAELYDRIAVKFEHLAHQTQQLMFATREIRPPHGNYNEIQERRSKDGVGALAILSYSLGKRPLEVTSDTTEFLNFSSGFLPLSNSKLWSIGSEDSVEDKAFKFAATQRRPRIALVGKLHQRGDNEHMQLCLLSSHTWNPFAPSAVYRREIVLLATNLVPQMLKTFNAAKTMKISKILVSYGGEKILGEYDIDASKILKAATDDLKAFKMFCVKSIHSFDKKRHSQGFMKTATHLSKLSKKLEDIVFYIQELIEEIEKLQRTIEQVTKVGDEEYNWEKKKLFHCLKLRDDLAEIGNGPVNRVITLNKSLSAPPVHHA</sequence>
<proteinExistence type="predicted"/>
<evidence type="ECO:0000313" key="1">
    <source>
        <dbReference type="EMBL" id="ORY49908.1"/>
    </source>
</evidence>
<keyword evidence="2" id="KW-1185">Reference proteome</keyword>
<gene>
    <name evidence="1" type="ORF">BCR33DRAFT_847165</name>
</gene>